<keyword evidence="1" id="KW-0472">Membrane</keyword>
<sequence length="45" mass="5181">MPKLPSDAPQFDPLYKLILVSLLVFMFGLFVTNEQARLVFLHPFS</sequence>
<keyword evidence="3" id="KW-1185">Reference proteome</keyword>
<reference evidence="2 3" key="1">
    <citation type="submission" date="2024-09" db="EMBL/GenBank/DDBJ databases">
        <authorList>
            <person name="Sun Q."/>
            <person name="Mori K."/>
        </authorList>
    </citation>
    <scope>NUCLEOTIDE SEQUENCE [LARGE SCALE GENOMIC DNA]</scope>
    <source>
        <strain evidence="2 3">NCAIM B.02537</strain>
    </source>
</reference>
<comment type="caution">
    <text evidence="2">The sequence shown here is derived from an EMBL/GenBank/DDBJ whole genome shotgun (WGS) entry which is preliminary data.</text>
</comment>
<feature type="transmembrane region" description="Helical" evidence="1">
    <location>
        <begin position="14"/>
        <end position="32"/>
    </location>
</feature>
<dbReference type="Proteomes" id="UP001589943">
    <property type="component" value="Unassembled WGS sequence"/>
</dbReference>
<dbReference type="EMBL" id="JBHLTL010000011">
    <property type="protein sequence ID" value="MFC0590620.1"/>
    <property type="molecule type" value="Genomic_DNA"/>
</dbReference>
<protein>
    <recommendedName>
        <fullName evidence="4">Rod shape-determining protein RodA</fullName>
    </recommendedName>
</protein>
<dbReference type="RefSeq" id="WP_379482072.1">
    <property type="nucleotide sequence ID" value="NZ_JBHLTL010000011.1"/>
</dbReference>
<evidence type="ECO:0000313" key="3">
    <source>
        <dbReference type="Proteomes" id="UP001589943"/>
    </source>
</evidence>
<evidence type="ECO:0000313" key="2">
    <source>
        <dbReference type="EMBL" id="MFC0590620.1"/>
    </source>
</evidence>
<name>A0ABV6PLA5_9SPHN</name>
<proteinExistence type="predicted"/>
<accession>A0ABV6PLA5</accession>
<keyword evidence="1" id="KW-1133">Transmembrane helix</keyword>
<keyword evidence="1" id="KW-0812">Transmembrane</keyword>
<organism evidence="2 3">
    <name type="scientific">Novosphingobium aquiterrae</name>
    <dbReference type="NCBI Taxonomy" id="624388"/>
    <lineage>
        <taxon>Bacteria</taxon>
        <taxon>Pseudomonadati</taxon>
        <taxon>Pseudomonadota</taxon>
        <taxon>Alphaproteobacteria</taxon>
        <taxon>Sphingomonadales</taxon>
        <taxon>Sphingomonadaceae</taxon>
        <taxon>Novosphingobium</taxon>
    </lineage>
</organism>
<evidence type="ECO:0000256" key="1">
    <source>
        <dbReference type="SAM" id="Phobius"/>
    </source>
</evidence>
<evidence type="ECO:0008006" key="4">
    <source>
        <dbReference type="Google" id="ProtNLM"/>
    </source>
</evidence>
<gene>
    <name evidence="2" type="ORF">ACFFF7_14505</name>
</gene>